<sequence>GKGGIGKSTVAANLSVCWAEKGETVLQVGCSPKADSTSFLQGGVLAERTVNDQLRQNRGKPTEELLRTALASGYKGILCLEYGGPLPGTGCAGRGVLAALEAITSLRLPEKLGVSLILYDVIGDVVCGGFAMP</sequence>
<organism evidence="8">
    <name type="scientific">uncultured microorganism</name>
    <dbReference type="NCBI Taxonomy" id="358574"/>
    <lineage>
        <taxon>unclassified sequences</taxon>
        <taxon>environmental samples</taxon>
    </lineage>
</organism>
<protein>
    <submittedName>
        <fullName evidence="8">Putative nitrogenase reductase</fullName>
    </submittedName>
</protein>
<dbReference type="InterPro" id="IPR030655">
    <property type="entry name" value="NifH/chlL_CS"/>
</dbReference>
<dbReference type="InterPro" id="IPR000392">
    <property type="entry name" value="NifH/frxC"/>
</dbReference>
<dbReference type="PROSITE" id="PS51026">
    <property type="entry name" value="NIFH_FRXC_3"/>
    <property type="match status" value="1"/>
</dbReference>
<dbReference type="Pfam" id="PF00142">
    <property type="entry name" value="Fer4_NifH"/>
    <property type="match status" value="1"/>
</dbReference>
<comment type="cofactor">
    <cofactor evidence="1">
        <name>[4Fe-4S] cluster</name>
        <dbReference type="ChEBI" id="CHEBI:49883"/>
    </cofactor>
</comment>
<reference evidence="8" key="1">
    <citation type="journal article" date="2013" name="Appl. Environ. Microbiol.">
        <title>Environment-Dependent Distribution of the Sediment nifH-Harboring Microbiota in the Northern South China Sea.</title>
        <authorList>
            <person name="Dang H."/>
            <person name="Yang J."/>
            <person name="Li J."/>
            <person name="Luan X."/>
            <person name="Zhang Y."/>
            <person name="Gu G."/>
            <person name="Xue R."/>
            <person name="Zong M."/>
            <person name="Klotz M.G."/>
        </authorList>
    </citation>
    <scope>NUCLEOTIDE SEQUENCE</scope>
</reference>
<keyword evidence="3" id="KW-0479">Metal-binding</keyword>
<comment type="similarity">
    <text evidence="2">Belongs to the NifH/BchL/ChlL family.</text>
</comment>
<proteinExistence type="inferred from homology"/>
<evidence type="ECO:0000256" key="7">
    <source>
        <dbReference type="ARBA" id="ARBA00023014"/>
    </source>
</evidence>
<dbReference type="PANTHER" id="PTHR42864:SF2">
    <property type="entry name" value="LIGHT-INDEPENDENT PROTOCHLOROPHYLLIDE REDUCTASE IRON-SULFUR ATP-BINDING PROTEIN"/>
    <property type="match status" value="1"/>
</dbReference>
<dbReference type="PROSITE" id="PS00746">
    <property type="entry name" value="NIFH_FRXC_1"/>
    <property type="match status" value="1"/>
</dbReference>
<dbReference type="GO" id="GO:0046872">
    <property type="term" value="F:metal ion binding"/>
    <property type="evidence" value="ECO:0007669"/>
    <property type="project" value="UniProtKB-KW"/>
</dbReference>
<keyword evidence="7" id="KW-0411">Iron-sulfur</keyword>
<dbReference type="Gene3D" id="3.40.50.300">
    <property type="entry name" value="P-loop containing nucleotide triphosphate hydrolases"/>
    <property type="match status" value="1"/>
</dbReference>
<keyword evidence="4" id="KW-0547">Nucleotide-binding</keyword>
<feature type="non-terminal residue" evidence="8">
    <location>
        <position position="133"/>
    </location>
</feature>
<feature type="non-terminal residue" evidence="8">
    <location>
        <position position="1"/>
    </location>
</feature>
<evidence type="ECO:0000256" key="5">
    <source>
        <dbReference type="ARBA" id="ARBA00022840"/>
    </source>
</evidence>
<evidence type="ECO:0000256" key="1">
    <source>
        <dbReference type="ARBA" id="ARBA00001966"/>
    </source>
</evidence>
<evidence type="ECO:0000256" key="2">
    <source>
        <dbReference type="ARBA" id="ARBA00005504"/>
    </source>
</evidence>
<name>F1CB04_9ZZZZ</name>
<evidence type="ECO:0000256" key="6">
    <source>
        <dbReference type="ARBA" id="ARBA00023004"/>
    </source>
</evidence>
<dbReference type="InterPro" id="IPR027417">
    <property type="entry name" value="P-loop_NTPase"/>
</dbReference>
<gene>
    <name evidence="8" type="primary">nifH</name>
</gene>
<accession>F1CB04</accession>
<dbReference type="GO" id="GO:0016491">
    <property type="term" value="F:oxidoreductase activity"/>
    <property type="evidence" value="ECO:0007669"/>
    <property type="project" value="InterPro"/>
</dbReference>
<dbReference type="SUPFAM" id="SSF52540">
    <property type="entry name" value="P-loop containing nucleoside triphosphate hydrolases"/>
    <property type="match status" value="1"/>
</dbReference>
<keyword evidence="5" id="KW-0067">ATP-binding</keyword>
<keyword evidence="6" id="KW-0408">Iron</keyword>
<dbReference type="EMBL" id="HQ224094">
    <property type="protein sequence ID" value="ADX43354.1"/>
    <property type="molecule type" value="Genomic_DNA"/>
</dbReference>
<dbReference type="PRINTS" id="PR00091">
    <property type="entry name" value="NITROGNASEII"/>
</dbReference>
<evidence type="ECO:0000256" key="3">
    <source>
        <dbReference type="ARBA" id="ARBA00022723"/>
    </source>
</evidence>
<dbReference type="GO" id="GO:0005524">
    <property type="term" value="F:ATP binding"/>
    <property type="evidence" value="ECO:0007669"/>
    <property type="project" value="UniProtKB-KW"/>
</dbReference>
<dbReference type="PANTHER" id="PTHR42864">
    <property type="entry name" value="LIGHT-INDEPENDENT PROTOCHLOROPHYLLIDE REDUCTASE IRON-SULFUR ATP-BINDING PROTEIN"/>
    <property type="match status" value="1"/>
</dbReference>
<dbReference type="GO" id="GO:0051536">
    <property type="term" value="F:iron-sulfur cluster binding"/>
    <property type="evidence" value="ECO:0007669"/>
    <property type="project" value="UniProtKB-KW"/>
</dbReference>
<dbReference type="AlphaFoldDB" id="F1CB04"/>
<evidence type="ECO:0000256" key="4">
    <source>
        <dbReference type="ARBA" id="ARBA00022741"/>
    </source>
</evidence>
<evidence type="ECO:0000313" key="8">
    <source>
        <dbReference type="EMBL" id="ADX43354.1"/>
    </source>
</evidence>